<dbReference type="SUPFAM" id="SSF50729">
    <property type="entry name" value="PH domain-like"/>
    <property type="match status" value="1"/>
</dbReference>
<dbReference type="InterPro" id="IPR011993">
    <property type="entry name" value="PH-like_dom_sf"/>
</dbReference>
<organism evidence="4 5">
    <name type="scientific">Aspergillus campestris (strain IBT 28561)</name>
    <dbReference type="NCBI Taxonomy" id="1392248"/>
    <lineage>
        <taxon>Eukaryota</taxon>
        <taxon>Fungi</taxon>
        <taxon>Dikarya</taxon>
        <taxon>Ascomycota</taxon>
        <taxon>Pezizomycotina</taxon>
        <taxon>Eurotiomycetes</taxon>
        <taxon>Eurotiomycetidae</taxon>
        <taxon>Eurotiales</taxon>
        <taxon>Aspergillaceae</taxon>
        <taxon>Aspergillus</taxon>
        <taxon>Aspergillus subgen. Circumdati</taxon>
    </lineage>
</organism>
<evidence type="ECO:0000256" key="2">
    <source>
        <dbReference type="SAM" id="MobiDB-lite"/>
    </source>
</evidence>
<dbReference type="SUPFAM" id="SSF103657">
    <property type="entry name" value="BAR/IMD domain-like"/>
    <property type="match status" value="1"/>
</dbReference>
<feature type="compositionally biased region" description="Polar residues" evidence="2">
    <location>
        <begin position="524"/>
        <end position="534"/>
    </location>
</feature>
<evidence type="ECO:0000259" key="3">
    <source>
        <dbReference type="PROSITE" id="PS50003"/>
    </source>
</evidence>
<proteinExistence type="predicted"/>
<dbReference type="VEuPathDB" id="FungiDB:P168DRAFT_238472"/>
<keyword evidence="5" id="KW-1185">Reference proteome</keyword>
<gene>
    <name evidence="4" type="ORF">P168DRAFT_238472</name>
</gene>
<feature type="domain" description="PH" evidence="3">
    <location>
        <begin position="324"/>
        <end position="433"/>
    </location>
</feature>
<evidence type="ECO:0000313" key="4">
    <source>
        <dbReference type="EMBL" id="PKY03154.1"/>
    </source>
</evidence>
<name>A0A2I1CZV1_ASPC2</name>
<evidence type="ECO:0000256" key="1">
    <source>
        <dbReference type="ARBA" id="ARBA00022553"/>
    </source>
</evidence>
<dbReference type="InterPro" id="IPR043453">
    <property type="entry name" value="Slm1_PH"/>
</dbReference>
<accession>A0A2I1CZV1</accession>
<dbReference type="Proteomes" id="UP000234254">
    <property type="component" value="Unassembled WGS sequence"/>
</dbReference>
<feature type="compositionally biased region" description="Acidic residues" evidence="2">
    <location>
        <begin position="33"/>
        <end position="43"/>
    </location>
</feature>
<feature type="region of interest" description="Disordered" evidence="2">
    <location>
        <begin position="443"/>
        <end position="543"/>
    </location>
</feature>
<feature type="compositionally biased region" description="Polar residues" evidence="2">
    <location>
        <begin position="15"/>
        <end position="24"/>
    </location>
</feature>
<dbReference type="PANTHER" id="PTHR31941:SF1">
    <property type="entry name" value="CYTOSKELETAL SIGNALING PROTEIN SLM1"/>
    <property type="match status" value="1"/>
</dbReference>
<keyword evidence="1" id="KW-0597">Phosphoprotein</keyword>
<protein>
    <recommendedName>
        <fullName evidence="3">PH domain-containing protein</fullName>
    </recommendedName>
</protein>
<dbReference type="OrthoDB" id="2264563at2759"/>
<dbReference type="Gene3D" id="2.30.29.30">
    <property type="entry name" value="Pleckstrin-homology domain (PH domain)/Phosphotyrosine-binding domain (PTB)"/>
    <property type="match status" value="1"/>
</dbReference>
<reference evidence="4" key="1">
    <citation type="submission" date="2016-12" db="EMBL/GenBank/DDBJ databases">
        <title>The genomes of Aspergillus section Nigri reveals drivers in fungal speciation.</title>
        <authorList>
            <consortium name="DOE Joint Genome Institute"/>
            <person name="Vesth T.C."/>
            <person name="Nybo J."/>
            <person name="Theobald S."/>
            <person name="Brandl J."/>
            <person name="Frisvad J.C."/>
            <person name="Nielsen K.F."/>
            <person name="Lyhne E.K."/>
            <person name="Kogle M.E."/>
            <person name="Kuo A."/>
            <person name="Riley R."/>
            <person name="Clum A."/>
            <person name="Nolan M."/>
            <person name="Lipzen A."/>
            <person name="Salamov A."/>
            <person name="Henrissat B."/>
            <person name="Wiebenga A."/>
            <person name="De vries R.P."/>
            <person name="Grigoriev I.V."/>
            <person name="Mortensen U.H."/>
            <person name="Andersen M.R."/>
            <person name="Baker S.E."/>
        </authorList>
    </citation>
    <scope>NUCLEOTIDE SEQUENCE</scope>
    <source>
        <strain evidence="4">IBT 28561</strain>
    </source>
</reference>
<dbReference type="PROSITE" id="PS50003">
    <property type="entry name" value="PH_DOMAIN"/>
    <property type="match status" value="1"/>
</dbReference>
<dbReference type="Pfam" id="PF20399">
    <property type="entry name" value="PH_20"/>
    <property type="match status" value="1"/>
</dbReference>
<dbReference type="Pfam" id="PF20400">
    <property type="entry name" value="BAR_4"/>
    <property type="match status" value="1"/>
</dbReference>
<dbReference type="PANTHER" id="PTHR31941">
    <property type="entry name" value="CYTOSKELETAL SIGNALING PROTEIN SLM1"/>
    <property type="match status" value="1"/>
</dbReference>
<dbReference type="Gene3D" id="1.20.1270.60">
    <property type="entry name" value="Arfaptin homology (AH) domain/BAR domain"/>
    <property type="match status" value="1"/>
</dbReference>
<feature type="region of interest" description="Disordered" evidence="2">
    <location>
        <begin position="1"/>
        <end position="45"/>
    </location>
</feature>
<dbReference type="CDD" id="cd13311">
    <property type="entry name" value="PH_Slm1"/>
    <property type="match status" value="1"/>
</dbReference>
<dbReference type="InterPro" id="IPR027267">
    <property type="entry name" value="AH/BAR_dom_sf"/>
</dbReference>
<dbReference type="InterPro" id="IPR046869">
    <property type="entry name" value="SLM1/RGC1-like_PH"/>
</dbReference>
<dbReference type="AlphaFoldDB" id="A0A2I1CZV1"/>
<evidence type="ECO:0000313" key="5">
    <source>
        <dbReference type="Proteomes" id="UP000234254"/>
    </source>
</evidence>
<dbReference type="InterPro" id="IPR001849">
    <property type="entry name" value="PH_domain"/>
</dbReference>
<feature type="compositionally biased region" description="Polar residues" evidence="2">
    <location>
        <begin position="498"/>
        <end position="517"/>
    </location>
</feature>
<dbReference type="RefSeq" id="XP_024691748.1">
    <property type="nucleotide sequence ID" value="XM_024833616.1"/>
</dbReference>
<comment type="caution">
    <text evidence="4">The sequence shown here is derived from an EMBL/GenBank/DDBJ whole genome shotgun (WGS) entry which is preliminary data.</text>
</comment>
<dbReference type="InterPro" id="IPR046868">
    <property type="entry name" value="BAR_4"/>
</dbReference>
<feature type="compositionally biased region" description="Low complexity" evidence="2">
    <location>
        <begin position="443"/>
        <end position="465"/>
    </location>
</feature>
<dbReference type="EMBL" id="MSFM01000008">
    <property type="protein sequence ID" value="PKY03154.1"/>
    <property type="molecule type" value="Genomic_DNA"/>
</dbReference>
<dbReference type="GeneID" id="36541140"/>
<sequence>MSATSSPVDAKLPHRSSTMRSSVTGPDRRASMSDDEAIPDSDSSETTNLLVERLRAWKHMCGNLEDFVSVTAKVQKSQSKDYEKVLKVGLFGCCVLTVSDPLKEGHHFSQSVGGVSSMFENIRANTQGMVSMYLDGEKNLRTSVLPALERLHKEIKNKSKELATGASKSAKAVEKARQTTQKHIELLATQTATFDAAAGNKVETASDPYLLRRGVNHRLNKQVIEENNNRSDIIAVQNNFQQFEAHVLQTIQAAMEQFTVFVNGQLERQRTMYSDILGATQRIPPEFEWVNFITRNDQALVDPDGPPRSLANINFPNQDHRSTQPLVEGSLERKSRAVIKGYNSGFYVVSPARYLHEFKDNDDFQKDPAPELSLYLPDCLVGAIDGAKFSVKGKDVSSGKVGNAFHTNTELHFKAHSASEAEKWHKAIQDASSGPTLQTNTAATAAATVASPTATSQPASPAVATGAGGASPPGQQPPAYGDHQNDPVSPAATGPSDAAQSPVSPAGVSRTNTSASGFSAAGVSRTNTSASGLSGTAGKSDKA</sequence>
<dbReference type="SMART" id="SM00233">
    <property type="entry name" value="PH"/>
    <property type="match status" value="1"/>
</dbReference>